<dbReference type="GO" id="GO:0006629">
    <property type="term" value="P:lipid metabolic process"/>
    <property type="evidence" value="ECO:0007669"/>
    <property type="project" value="InterPro"/>
</dbReference>
<dbReference type="AlphaFoldDB" id="A0A540WVG1"/>
<evidence type="ECO:0000313" key="2">
    <source>
        <dbReference type="EMBL" id="TQF13009.1"/>
    </source>
</evidence>
<sequence>MSIVQPIYTGGSYNIIQTVYKLSRFSGLGDSLEDTASNIAQQLGPIIDAALTSNSQQLGVWTRVWGPCVYQTDTDCSGKGRVSKVADNVMYAVHNAQSDCYVVAIAGTNGNSDTSHNWYDTDCLDNSVTNTVAFPVGITPTNSTSPSQFNVGNVSQGAARGTTNLLNMLDSKTNQSLQTFLGEKASYQSTLIFAGHSLGGSLCPTLARWLYQSIFDVKRWAALYVLPTAAPSTGDQGFVSAFTALFPPTAISGIANYGYWNQVIWNQYDVVPHGWTNLMNVQPYNVQNDVVWDYVENKSCQTLYGPLSGFLGLDANLVYGAINQKYQLLPSPNPYVRLPSQKFTPSPLPPHPGDFNDFLTTVGEQHLNAYDSFFGVSPNVAKLKVSLMPSVPGDAAATEERSAPVRSTA</sequence>
<dbReference type="EMBL" id="VIFM01000116">
    <property type="protein sequence ID" value="TQF13009.1"/>
    <property type="molecule type" value="Genomic_DNA"/>
</dbReference>
<reference evidence="2 3" key="1">
    <citation type="submission" date="2019-06" db="EMBL/GenBank/DDBJ databases">
        <authorList>
            <person name="Livingstone P."/>
            <person name="Whitworth D."/>
        </authorList>
    </citation>
    <scope>NUCLEOTIDE SEQUENCE [LARGE SCALE GENOMIC DNA]</scope>
    <source>
        <strain evidence="2 3">AM401</strain>
    </source>
</reference>
<keyword evidence="3" id="KW-1185">Reference proteome</keyword>
<dbReference type="InterPro" id="IPR029058">
    <property type="entry name" value="AB_hydrolase_fold"/>
</dbReference>
<dbReference type="OrthoDB" id="5522031at2"/>
<gene>
    <name evidence="2" type="ORF">FJV41_26130</name>
</gene>
<evidence type="ECO:0000313" key="3">
    <source>
        <dbReference type="Proteomes" id="UP000315369"/>
    </source>
</evidence>
<name>A0A540WVG1_9BACT</name>
<comment type="caution">
    <text evidence="2">The sequence shown here is derived from an EMBL/GenBank/DDBJ whole genome shotgun (WGS) entry which is preliminary data.</text>
</comment>
<protein>
    <submittedName>
        <fullName evidence="2">Lipase family protein</fullName>
    </submittedName>
</protein>
<organism evidence="2 3">
    <name type="scientific">Myxococcus llanfairpwllgwyngyllgogerychwyrndrobwllllantysiliogogogochensis</name>
    <dbReference type="NCBI Taxonomy" id="2590453"/>
    <lineage>
        <taxon>Bacteria</taxon>
        <taxon>Pseudomonadati</taxon>
        <taxon>Myxococcota</taxon>
        <taxon>Myxococcia</taxon>
        <taxon>Myxococcales</taxon>
        <taxon>Cystobacterineae</taxon>
        <taxon>Myxococcaceae</taxon>
        <taxon>Myxococcus</taxon>
    </lineage>
</organism>
<dbReference type="Pfam" id="PF01764">
    <property type="entry name" value="Lipase_3"/>
    <property type="match status" value="1"/>
</dbReference>
<dbReference type="SUPFAM" id="SSF53474">
    <property type="entry name" value="alpha/beta-Hydrolases"/>
    <property type="match status" value="1"/>
</dbReference>
<dbReference type="InterPro" id="IPR002921">
    <property type="entry name" value="Fungal_lipase-type"/>
</dbReference>
<evidence type="ECO:0000259" key="1">
    <source>
        <dbReference type="Pfam" id="PF01764"/>
    </source>
</evidence>
<dbReference type="Proteomes" id="UP000315369">
    <property type="component" value="Unassembled WGS sequence"/>
</dbReference>
<dbReference type="Gene3D" id="3.40.50.1820">
    <property type="entry name" value="alpha/beta hydrolase"/>
    <property type="match status" value="1"/>
</dbReference>
<proteinExistence type="predicted"/>
<accession>A0A540WVG1</accession>
<feature type="domain" description="Fungal lipase-type" evidence="1">
    <location>
        <begin position="147"/>
        <end position="273"/>
    </location>
</feature>
<dbReference type="RefSeq" id="WP_141645276.1">
    <property type="nucleotide sequence ID" value="NZ_VIFM01000116.1"/>
</dbReference>